<dbReference type="HOGENOM" id="CLU_021293_1_1_2"/>
<proteinExistence type="predicted"/>
<accession>A0A0E3LUY2</accession>
<protein>
    <submittedName>
        <fullName evidence="2">Mobile element protein</fullName>
    </submittedName>
</protein>
<evidence type="ECO:0000259" key="1">
    <source>
        <dbReference type="Pfam" id="PF05598"/>
    </source>
</evidence>
<gene>
    <name evidence="2" type="ORF">MSMAS_2870</name>
</gene>
<reference evidence="2 3" key="1">
    <citation type="submission" date="2014-07" db="EMBL/GenBank/DDBJ databases">
        <title>Methanogenic archaea and the global carbon cycle.</title>
        <authorList>
            <person name="Henriksen J.R."/>
            <person name="Luke J."/>
            <person name="Reinhart S."/>
            <person name="Benedict M.N."/>
            <person name="Youngblut N.D."/>
            <person name="Metcalf M.E."/>
            <person name="Whitaker R.J."/>
            <person name="Metcalf W.W."/>
        </authorList>
    </citation>
    <scope>NUCLEOTIDE SEQUENCE [LARGE SCALE GENOMIC DNA]</scope>
    <source>
        <strain evidence="2 3">S-6</strain>
    </source>
</reference>
<dbReference type="EMBL" id="CP009512">
    <property type="protein sequence ID" value="AKB66066.1"/>
    <property type="molecule type" value="Genomic_DNA"/>
</dbReference>
<sequence>MFRKYDQKQQFLLPLNLEDFVPENHLARVLNDIVDVVDITAIESTYSKEGCPAYHPIILLKILLYGYLIGIRSSRKLQQMTQTDTAFMYLAAMQKPDFHTICRFRSTHLGPIKEIFSQVVTFCKEMDMIGSSISIDGTKIKANASSRQSKNSDSLEKEIDRILKESIETDKYEDEIYGDSTPYQIQKS</sequence>
<name>A0A0E3LUY2_METMZ</name>
<dbReference type="AlphaFoldDB" id="A0A0E3LUY2"/>
<dbReference type="InterPro" id="IPR008490">
    <property type="entry name" value="Transposase_InsH_N"/>
</dbReference>
<dbReference type="Proteomes" id="UP000033097">
    <property type="component" value="Chromosome"/>
</dbReference>
<evidence type="ECO:0000313" key="3">
    <source>
        <dbReference type="Proteomes" id="UP000033097"/>
    </source>
</evidence>
<dbReference type="KEGG" id="mmj:MSMAS_2870"/>
<dbReference type="Pfam" id="PF05598">
    <property type="entry name" value="DUF772"/>
    <property type="match status" value="1"/>
</dbReference>
<organism evidence="2 3">
    <name type="scientific">Methanosarcina mazei S-6</name>
    <dbReference type="NCBI Taxonomy" id="213585"/>
    <lineage>
        <taxon>Archaea</taxon>
        <taxon>Methanobacteriati</taxon>
        <taxon>Methanobacteriota</taxon>
        <taxon>Stenosarchaea group</taxon>
        <taxon>Methanomicrobia</taxon>
        <taxon>Methanosarcinales</taxon>
        <taxon>Methanosarcinaceae</taxon>
        <taxon>Methanosarcina</taxon>
    </lineage>
</organism>
<dbReference type="STRING" id="213585.MSMAS_2870"/>
<dbReference type="PANTHER" id="PTHR33408:SF2">
    <property type="entry name" value="TRANSPOSASE DDE DOMAIN-CONTAINING PROTEIN"/>
    <property type="match status" value="1"/>
</dbReference>
<evidence type="ECO:0000313" key="2">
    <source>
        <dbReference type="EMBL" id="AKB66066.1"/>
    </source>
</evidence>
<dbReference type="PANTHER" id="PTHR33408">
    <property type="entry name" value="TRANSPOSASE"/>
    <property type="match status" value="1"/>
</dbReference>
<feature type="domain" description="Transposase InsH N-terminal" evidence="1">
    <location>
        <begin position="16"/>
        <end position="106"/>
    </location>
</feature>
<dbReference type="PATRIC" id="fig|213585.10.peg.3604"/>